<keyword evidence="2" id="KW-1185">Reference proteome</keyword>
<gene>
    <name evidence="1" type="ORF">V6N11_072162</name>
</gene>
<evidence type="ECO:0000313" key="1">
    <source>
        <dbReference type="EMBL" id="KAK9043835.1"/>
    </source>
</evidence>
<reference evidence="1 2" key="1">
    <citation type="journal article" date="2024" name="G3 (Bethesda)">
        <title>Genome assembly of Hibiscus sabdariffa L. provides insights into metabolisms of medicinal natural products.</title>
        <authorList>
            <person name="Kim T."/>
        </authorList>
    </citation>
    <scope>NUCLEOTIDE SEQUENCE [LARGE SCALE GENOMIC DNA]</scope>
    <source>
        <strain evidence="1">TK-2024</strain>
        <tissue evidence="1">Old leaves</tissue>
    </source>
</reference>
<comment type="caution">
    <text evidence="1">The sequence shown here is derived from an EMBL/GenBank/DDBJ whole genome shotgun (WGS) entry which is preliminary data.</text>
</comment>
<sequence length="106" mass="11782">MIPLKTRKIPKRKNPKPLKNSLEKLWNLVICVMYIKIVEWVKMEMVCNCSTCLGISGYGVNHDLQALYKVENALADNIDGLSGLEQGFGGPPHAALQEILHLPIVA</sequence>
<organism evidence="1 2">
    <name type="scientific">Hibiscus sabdariffa</name>
    <name type="common">roselle</name>
    <dbReference type="NCBI Taxonomy" id="183260"/>
    <lineage>
        <taxon>Eukaryota</taxon>
        <taxon>Viridiplantae</taxon>
        <taxon>Streptophyta</taxon>
        <taxon>Embryophyta</taxon>
        <taxon>Tracheophyta</taxon>
        <taxon>Spermatophyta</taxon>
        <taxon>Magnoliopsida</taxon>
        <taxon>eudicotyledons</taxon>
        <taxon>Gunneridae</taxon>
        <taxon>Pentapetalae</taxon>
        <taxon>rosids</taxon>
        <taxon>malvids</taxon>
        <taxon>Malvales</taxon>
        <taxon>Malvaceae</taxon>
        <taxon>Malvoideae</taxon>
        <taxon>Hibiscus</taxon>
    </lineage>
</organism>
<protein>
    <submittedName>
        <fullName evidence="1">Uncharacterized protein</fullName>
    </submittedName>
</protein>
<name>A0ABR2U2J0_9ROSI</name>
<dbReference type="EMBL" id="JBBPBN010000003">
    <property type="protein sequence ID" value="KAK9043835.1"/>
    <property type="molecule type" value="Genomic_DNA"/>
</dbReference>
<dbReference type="Proteomes" id="UP001396334">
    <property type="component" value="Unassembled WGS sequence"/>
</dbReference>
<proteinExistence type="predicted"/>
<evidence type="ECO:0000313" key="2">
    <source>
        <dbReference type="Proteomes" id="UP001396334"/>
    </source>
</evidence>
<accession>A0ABR2U2J0</accession>